<evidence type="ECO:0000256" key="4">
    <source>
        <dbReference type="ARBA" id="ARBA00022982"/>
    </source>
</evidence>
<dbReference type="PANTHER" id="PTHR37823:SF1">
    <property type="entry name" value="CYTOCHROME C-553-LIKE"/>
    <property type="match status" value="1"/>
</dbReference>
<proteinExistence type="predicted"/>
<keyword evidence="3 6" id="KW-0479">Metal-binding</keyword>
<name>A0ABY4KRX4_9PSED</name>
<keyword evidence="2 6" id="KW-0349">Heme</keyword>
<protein>
    <submittedName>
        <fullName evidence="10">Cytochrome c</fullName>
    </submittedName>
</protein>
<keyword evidence="1" id="KW-0813">Transport</keyword>
<evidence type="ECO:0000256" key="2">
    <source>
        <dbReference type="ARBA" id="ARBA00022617"/>
    </source>
</evidence>
<evidence type="ECO:0000313" key="10">
    <source>
        <dbReference type="EMBL" id="UPQ83434.1"/>
    </source>
</evidence>
<keyword evidence="8" id="KW-0472">Membrane</keyword>
<reference evidence="10 11" key="1">
    <citation type="submission" date="2022-04" db="EMBL/GenBank/DDBJ databases">
        <title>Pseudomonas knackmussii B09-2.</title>
        <authorList>
            <person name="Deng Y."/>
        </authorList>
    </citation>
    <scope>NUCLEOTIDE SEQUENCE [LARGE SCALE GENOMIC DNA]</scope>
    <source>
        <strain evidence="10 11">B09-2</strain>
    </source>
</reference>
<evidence type="ECO:0000256" key="7">
    <source>
        <dbReference type="SAM" id="MobiDB-lite"/>
    </source>
</evidence>
<dbReference type="InterPro" id="IPR051811">
    <property type="entry name" value="Cytochrome_c550/c551-like"/>
</dbReference>
<feature type="domain" description="Cytochrome c" evidence="9">
    <location>
        <begin position="43"/>
        <end position="127"/>
    </location>
</feature>
<evidence type="ECO:0000259" key="9">
    <source>
        <dbReference type="PROSITE" id="PS51007"/>
    </source>
</evidence>
<dbReference type="EMBL" id="CP096208">
    <property type="protein sequence ID" value="UPQ83434.1"/>
    <property type="molecule type" value="Genomic_DNA"/>
</dbReference>
<dbReference type="SUPFAM" id="SSF46626">
    <property type="entry name" value="Cytochrome c"/>
    <property type="match status" value="2"/>
</dbReference>
<dbReference type="PANTHER" id="PTHR37823">
    <property type="entry name" value="CYTOCHROME C-553-LIKE"/>
    <property type="match status" value="1"/>
</dbReference>
<dbReference type="PROSITE" id="PS51007">
    <property type="entry name" value="CYTC"/>
    <property type="match status" value="2"/>
</dbReference>
<evidence type="ECO:0000256" key="5">
    <source>
        <dbReference type="ARBA" id="ARBA00023004"/>
    </source>
</evidence>
<feature type="region of interest" description="Disordered" evidence="7">
    <location>
        <begin position="154"/>
        <end position="173"/>
    </location>
</feature>
<feature type="transmembrane region" description="Helical" evidence="8">
    <location>
        <begin position="7"/>
        <end position="26"/>
    </location>
</feature>
<sequence>MNKRQTRLFAVISTAISAVVFLGMTLDTHRQFPTLTNSENITPAVTRGADVWHENNCINCHTIFGEGAYYAPDLTKISQQRGAPYLTAFLKDPSKFYDEQKHRRLMPQPNLSDEEIADVIAFFDWVANVDNQGWPPRPILVTGSSIPGTTLTVAQQDASGPGKSAESMPPGARPVEAGDDPIALGEALFRTATPACNACHSIAAGVNLAGPTLAGLASRAEQTMASPDYSGSADSVEAFIRESITQPSAYLHPGDMYSAGGTSFMPNNYGESLTDEQIDQLVAYLASFK</sequence>
<dbReference type="Pfam" id="PF00034">
    <property type="entry name" value="Cytochrom_C"/>
    <property type="match status" value="2"/>
</dbReference>
<dbReference type="InterPro" id="IPR036909">
    <property type="entry name" value="Cyt_c-like_dom_sf"/>
</dbReference>
<keyword evidence="8" id="KW-0812">Transmembrane</keyword>
<dbReference type="InterPro" id="IPR009056">
    <property type="entry name" value="Cyt_c-like_dom"/>
</dbReference>
<accession>A0ABY4KRX4</accession>
<dbReference type="Gene3D" id="1.10.760.10">
    <property type="entry name" value="Cytochrome c-like domain"/>
    <property type="match status" value="2"/>
</dbReference>
<keyword evidence="8" id="KW-1133">Transmembrane helix</keyword>
<keyword evidence="5 6" id="KW-0408">Iron</keyword>
<evidence type="ECO:0000256" key="3">
    <source>
        <dbReference type="ARBA" id="ARBA00022723"/>
    </source>
</evidence>
<evidence type="ECO:0000256" key="6">
    <source>
        <dbReference type="PROSITE-ProRule" id="PRU00433"/>
    </source>
</evidence>
<dbReference type="Proteomes" id="UP000831189">
    <property type="component" value="Chromosome"/>
</dbReference>
<gene>
    <name evidence="10" type="ORF">M0M42_03230</name>
</gene>
<evidence type="ECO:0000256" key="8">
    <source>
        <dbReference type="SAM" id="Phobius"/>
    </source>
</evidence>
<keyword evidence="4" id="KW-0249">Electron transport</keyword>
<organism evidence="10 11">
    <name type="scientific">Pseudomonas knackmussii</name>
    <dbReference type="NCBI Taxonomy" id="65741"/>
    <lineage>
        <taxon>Bacteria</taxon>
        <taxon>Pseudomonadati</taxon>
        <taxon>Pseudomonadota</taxon>
        <taxon>Gammaproteobacteria</taxon>
        <taxon>Pseudomonadales</taxon>
        <taxon>Pseudomonadaceae</taxon>
        <taxon>Pseudomonas</taxon>
    </lineage>
</organism>
<evidence type="ECO:0000256" key="1">
    <source>
        <dbReference type="ARBA" id="ARBA00022448"/>
    </source>
</evidence>
<keyword evidence="11" id="KW-1185">Reference proteome</keyword>
<feature type="domain" description="Cytochrome c" evidence="9">
    <location>
        <begin position="180"/>
        <end position="289"/>
    </location>
</feature>
<evidence type="ECO:0000313" key="11">
    <source>
        <dbReference type="Proteomes" id="UP000831189"/>
    </source>
</evidence>